<evidence type="ECO:0000313" key="2">
    <source>
        <dbReference type="Proteomes" id="UP000499080"/>
    </source>
</evidence>
<reference evidence="1 2" key="1">
    <citation type="journal article" date="2019" name="Sci. Rep.">
        <title>Orb-weaving spider Araneus ventricosus genome elucidates the spidroin gene catalogue.</title>
        <authorList>
            <person name="Kono N."/>
            <person name="Nakamura H."/>
            <person name="Ohtoshi R."/>
            <person name="Moran D.A.P."/>
            <person name="Shinohara A."/>
            <person name="Yoshida Y."/>
            <person name="Fujiwara M."/>
            <person name="Mori M."/>
            <person name="Tomita M."/>
            <person name="Arakawa K."/>
        </authorList>
    </citation>
    <scope>NUCLEOTIDE SEQUENCE [LARGE SCALE GENOMIC DNA]</scope>
</reference>
<sequence length="113" mass="13018">MMSGILSSAVFHHFQSFVPNFIAFRFDDCFFLLAIQKIPFGKTCEWPALNSMKSTPFISLPFDLLLRERGEKKVKQRRKSSRNESFLSQYGEKSELRPLLGWGIQASVVTKIL</sequence>
<dbReference type="Proteomes" id="UP000499080">
    <property type="component" value="Unassembled WGS sequence"/>
</dbReference>
<keyword evidence="2" id="KW-1185">Reference proteome</keyword>
<dbReference type="EMBL" id="BGPR01001199">
    <property type="protein sequence ID" value="GBM47930.1"/>
    <property type="molecule type" value="Genomic_DNA"/>
</dbReference>
<accession>A0A4Y2G2I7</accession>
<evidence type="ECO:0000313" key="1">
    <source>
        <dbReference type="EMBL" id="GBM47930.1"/>
    </source>
</evidence>
<comment type="caution">
    <text evidence="1">The sequence shown here is derived from an EMBL/GenBank/DDBJ whole genome shotgun (WGS) entry which is preliminary data.</text>
</comment>
<name>A0A4Y2G2I7_ARAVE</name>
<proteinExistence type="predicted"/>
<dbReference type="AlphaFoldDB" id="A0A4Y2G2I7"/>
<gene>
    <name evidence="1" type="ORF">AVEN_201882_1</name>
</gene>
<organism evidence="1 2">
    <name type="scientific">Araneus ventricosus</name>
    <name type="common">Orbweaver spider</name>
    <name type="synonym">Epeira ventricosa</name>
    <dbReference type="NCBI Taxonomy" id="182803"/>
    <lineage>
        <taxon>Eukaryota</taxon>
        <taxon>Metazoa</taxon>
        <taxon>Ecdysozoa</taxon>
        <taxon>Arthropoda</taxon>
        <taxon>Chelicerata</taxon>
        <taxon>Arachnida</taxon>
        <taxon>Araneae</taxon>
        <taxon>Araneomorphae</taxon>
        <taxon>Entelegynae</taxon>
        <taxon>Araneoidea</taxon>
        <taxon>Araneidae</taxon>
        <taxon>Araneus</taxon>
    </lineage>
</organism>
<protein>
    <submittedName>
        <fullName evidence="1">Uncharacterized protein</fullName>
    </submittedName>
</protein>